<name>A0A7W7FVW0_9PSEU</name>
<keyword evidence="3" id="KW-1185">Reference proteome</keyword>
<accession>A0A7W7FVW0</accession>
<feature type="chain" id="PRO_5030948779" evidence="1">
    <location>
        <begin position="22"/>
        <end position="323"/>
    </location>
</feature>
<comment type="caution">
    <text evidence="2">The sequence shown here is derived from an EMBL/GenBank/DDBJ whole genome shotgun (WGS) entry which is preliminary data.</text>
</comment>
<dbReference type="InterPro" id="IPR011042">
    <property type="entry name" value="6-blade_b-propeller_TolB-like"/>
</dbReference>
<dbReference type="InterPro" id="IPR053224">
    <property type="entry name" value="Sensory_adhesion_molecule"/>
</dbReference>
<feature type="signal peptide" evidence="1">
    <location>
        <begin position="1"/>
        <end position="21"/>
    </location>
</feature>
<dbReference type="EMBL" id="JACHMH010000001">
    <property type="protein sequence ID" value="MBB4678938.1"/>
    <property type="molecule type" value="Genomic_DNA"/>
</dbReference>
<evidence type="ECO:0000313" key="2">
    <source>
        <dbReference type="EMBL" id="MBB4678938.1"/>
    </source>
</evidence>
<dbReference type="AlphaFoldDB" id="A0A7W7FVW0"/>
<dbReference type="PANTHER" id="PTHR31460:SF3">
    <property type="entry name" value="MESOCENTIN"/>
    <property type="match status" value="1"/>
</dbReference>
<dbReference type="RefSeq" id="WP_185004742.1">
    <property type="nucleotide sequence ID" value="NZ_BAAAUI010000069.1"/>
</dbReference>
<sequence length="323" mass="33722">MFRAAVLGLALTATLATPATATPTPTPPPCPPLIQGTGPSIHPEGVAYDAVRARFLIGSITHGTVSTVGPDNRAVTLVDDQRLITTMGLAVDNLRGRVLVTNADLGRGDRTTPETRNQLAGLGVYDLRTGKPLHYLDLGKLIPDTQNFANDVALAPDGTAYVTDSLAGAVYRVTPDGRANVLIRDPQLAGAVGAGWGLNGIVWTPHGLIGALSARGALVRIPLREPAKFHLVALDASIGKPDGLLVRPGNRLLAVDNTAANRIVEVRSGDGWRTAGVTGSTPWADKAPTTMVNTHCGPYALAGRLDVLLGGGRSDEFVLRRLG</sequence>
<evidence type="ECO:0000256" key="1">
    <source>
        <dbReference type="SAM" id="SignalP"/>
    </source>
</evidence>
<organism evidence="2 3">
    <name type="scientific">Crossiella cryophila</name>
    <dbReference type="NCBI Taxonomy" id="43355"/>
    <lineage>
        <taxon>Bacteria</taxon>
        <taxon>Bacillati</taxon>
        <taxon>Actinomycetota</taxon>
        <taxon>Actinomycetes</taxon>
        <taxon>Pseudonocardiales</taxon>
        <taxon>Pseudonocardiaceae</taxon>
        <taxon>Crossiella</taxon>
    </lineage>
</organism>
<keyword evidence="1" id="KW-0732">Signal</keyword>
<evidence type="ECO:0000313" key="3">
    <source>
        <dbReference type="Proteomes" id="UP000533598"/>
    </source>
</evidence>
<reference evidence="2 3" key="1">
    <citation type="submission" date="2020-08" db="EMBL/GenBank/DDBJ databases">
        <title>Sequencing the genomes of 1000 actinobacteria strains.</title>
        <authorList>
            <person name="Klenk H.-P."/>
        </authorList>
    </citation>
    <scope>NUCLEOTIDE SEQUENCE [LARGE SCALE GENOMIC DNA]</scope>
    <source>
        <strain evidence="2 3">DSM 44230</strain>
    </source>
</reference>
<proteinExistence type="predicted"/>
<dbReference type="PANTHER" id="PTHR31460">
    <property type="match status" value="1"/>
</dbReference>
<dbReference type="Gene3D" id="2.120.10.30">
    <property type="entry name" value="TolB, C-terminal domain"/>
    <property type="match status" value="1"/>
</dbReference>
<protein>
    <submittedName>
        <fullName evidence="2">Sugar lactone lactonase YvrE</fullName>
    </submittedName>
</protein>
<gene>
    <name evidence="2" type="ORF">HNR67_005056</name>
</gene>
<dbReference type="Proteomes" id="UP000533598">
    <property type="component" value="Unassembled WGS sequence"/>
</dbReference>
<dbReference type="SUPFAM" id="SSF63829">
    <property type="entry name" value="Calcium-dependent phosphotriesterase"/>
    <property type="match status" value="1"/>
</dbReference>